<keyword evidence="2" id="KW-0732">Signal</keyword>
<dbReference type="InterPro" id="IPR019734">
    <property type="entry name" value="TPR_rpt"/>
</dbReference>
<feature type="repeat" description="TPR" evidence="1">
    <location>
        <begin position="403"/>
        <end position="436"/>
    </location>
</feature>
<dbReference type="Pfam" id="PF13432">
    <property type="entry name" value="TPR_16"/>
    <property type="match status" value="2"/>
</dbReference>
<feature type="signal peptide" evidence="2">
    <location>
        <begin position="1"/>
        <end position="34"/>
    </location>
</feature>
<evidence type="ECO:0000313" key="3">
    <source>
        <dbReference type="EMBL" id="GAA3861646.1"/>
    </source>
</evidence>
<dbReference type="Proteomes" id="UP001399917">
    <property type="component" value="Unassembled WGS sequence"/>
</dbReference>
<feature type="chain" id="PRO_5045864258" evidence="2">
    <location>
        <begin position="35"/>
        <end position="571"/>
    </location>
</feature>
<dbReference type="Gene3D" id="1.25.40.10">
    <property type="entry name" value="Tetratricopeptide repeat domain"/>
    <property type="match status" value="2"/>
</dbReference>
<keyword evidence="4" id="KW-1185">Reference proteome</keyword>
<comment type="caution">
    <text evidence="3">The sequence shown here is derived from an EMBL/GenBank/DDBJ whole genome shotgun (WGS) entry which is preliminary data.</text>
</comment>
<proteinExistence type="predicted"/>
<dbReference type="SUPFAM" id="SSF48452">
    <property type="entry name" value="TPR-like"/>
    <property type="match status" value="2"/>
</dbReference>
<dbReference type="RefSeq" id="WP_344844473.1">
    <property type="nucleotide sequence ID" value="NZ_BAABDF010000005.1"/>
</dbReference>
<dbReference type="PROSITE" id="PS50005">
    <property type="entry name" value="TPR"/>
    <property type="match status" value="2"/>
</dbReference>
<dbReference type="SMART" id="SM00028">
    <property type="entry name" value="TPR"/>
    <property type="match status" value="5"/>
</dbReference>
<protein>
    <submittedName>
        <fullName evidence="3">Tetratricopeptide repeat protein</fullName>
    </submittedName>
</protein>
<accession>A0ABP7K0G6</accession>
<evidence type="ECO:0000313" key="4">
    <source>
        <dbReference type="Proteomes" id="UP001399917"/>
    </source>
</evidence>
<dbReference type="InterPro" id="IPR011990">
    <property type="entry name" value="TPR-like_helical_dom_sf"/>
</dbReference>
<evidence type="ECO:0000256" key="2">
    <source>
        <dbReference type="SAM" id="SignalP"/>
    </source>
</evidence>
<keyword evidence="1" id="KW-0802">TPR repeat</keyword>
<feature type="repeat" description="TPR" evidence="1">
    <location>
        <begin position="365"/>
        <end position="398"/>
    </location>
</feature>
<dbReference type="PANTHER" id="PTHR12558:SF13">
    <property type="entry name" value="CELL DIVISION CYCLE PROTEIN 27 HOMOLOG"/>
    <property type="match status" value="1"/>
</dbReference>
<reference evidence="4" key="1">
    <citation type="journal article" date="2019" name="Int. J. Syst. Evol. Microbiol.">
        <title>The Global Catalogue of Microorganisms (GCM) 10K type strain sequencing project: providing services to taxonomists for standard genome sequencing and annotation.</title>
        <authorList>
            <consortium name="The Broad Institute Genomics Platform"/>
            <consortium name="The Broad Institute Genome Sequencing Center for Infectious Disease"/>
            <person name="Wu L."/>
            <person name="Ma J."/>
        </authorList>
    </citation>
    <scope>NUCLEOTIDE SEQUENCE [LARGE SCALE GENOMIC DNA]</scope>
    <source>
        <strain evidence="4">JCM 17190</strain>
    </source>
</reference>
<gene>
    <name evidence="3" type="ORF">GCM10022404_10390</name>
</gene>
<dbReference type="EMBL" id="BAABDF010000005">
    <property type="protein sequence ID" value="GAA3861646.1"/>
    <property type="molecule type" value="Genomic_DNA"/>
</dbReference>
<sequence>MTEIKSRSRGFTQAVILALALGGVSATVPAPAFADAGSYLATRQATIDRDLRALSQYATRFLVGDPTNPDLLEAAISGYISLGDFEAVKGYAIALEAAQPGNQIAAMATLTNLALEEKYADIVVALDAGQGVSPIVDTLLRAWALVGTGDMSAALDVFDQTGQIGQGFEFFGPYNKALAVAYVGDYEAGADILSKAGDIGTRTAVIARIQMLSQLERSDEALALMESAFGPKRDPEIEAYHAKLVAGEAIPFDVVRSARDGIADVFHSVAVALDGGLDDSYVLLYARVAQELRPEKEAYPLFVARLLEKMSNFDLATEAYETIPAESAFYPMAELGRAEALRAAGKGDAEIEVLKQLAKSRADNSEVHVVLGDVMRRNSRYEEAIAAYTDALALMESDDAAAWPLYFTRGIAYERSDQWPEAEADLRRALALQPGQAQVLNYLGYSFLERRENYDEAMQMIRAAVAARPDDGYITDSLGWGLYRIGKFEEAVEPMERAAELLPVDPIINDHLGDVYWAVGREREAMFQWHRAQSFDPEPEDAERIRRKIEVGLDRVLIEEGEAPTRTPNDG</sequence>
<dbReference type="PANTHER" id="PTHR12558">
    <property type="entry name" value="CELL DIVISION CYCLE 16,23,27"/>
    <property type="match status" value="1"/>
</dbReference>
<organism evidence="3 4">
    <name type="scientific">Celeribacter arenosi</name>
    <dbReference type="NCBI Taxonomy" id="792649"/>
    <lineage>
        <taxon>Bacteria</taxon>
        <taxon>Pseudomonadati</taxon>
        <taxon>Pseudomonadota</taxon>
        <taxon>Alphaproteobacteria</taxon>
        <taxon>Rhodobacterales</taxon>
        <taxon>Roseobacteraceae</taxon>
        <taxon>Celeribacter</taxon>
    </lineage>
</organism>
<evidence type="ECO:0000256" key="1">
    <source>
        <dbReference type="PROSITE-ProRule" id="PRU00339"/>
    </source>
</evidence>
<name>A0ABP7K0G6_9RHOB</name>